<sequence>MSAKSTKLAIPLAALLAIALGGTAAYVLGVPPFEERGDIGAESVCESLGNPAEAARALERVLPDAPEYSFDDTVSGGSVAQGDSDYTADCFVSGNGKILLSARTELVPVGSPGGTPEDWASEALDGSSPEEDETFAAGSKGVVSADRAAVLVPCAGPGKVPGGSYSLSVVVDGKGAAGEDGSGVRQGLTDLAVGAARFSHEKAGCDLPSELPG</sequence>
<organism evidence="2 3">
    <name type="scientific">Streptomyces xinghaiensis</name>
    <dbReference type="NCBI Taxonomy" id="1038928"/>
    <lineage>
        <taxon>Bacteria</taxon>
        <taxon>Bacillati</taxon>
        <taxon>Actinomycetota</taxon>
        <taxon>Actinomycetes</taxon>
        <taxon>Kitasatosporales</taxon>
        <taxon>Streptomycetaceae</taxon>
        <taxon>Streptomyces</taxon>
    </lineage>
</organism>
<proteinExistence type="predicted"/>
<reference evidence="2 3" key="1">
    <citation type="journal article" date="2014" name="Genome Announc.">
        <title>Draft Genome Sequence of Streptomyces fradiae ATCC 19609, a Strain Highly Sensitive to Antibiotics.</title>
        <authorList>
            <person name="Bekker O.B."/>
            <person name="Klimina K.M."/>
            <person name="Vatlin A.A."/>
            <person name="Zakharevich N.V."/>
            <person name="Kasianov A.S."/>
            <person name="Danilenko V.N."/>
        </authorList>
    </citation>
    <scope>NUCLEOTIDE SEQUENCE [LARGE SCALE GENOMIC DNA]</scope>
    <source>
        <strain evidence="2 3">ATCC 19609</strain>
    </source>
</reference>
<evidence type="ECO:0000313" key="3">
    <source>
        <dbReference type="Proteomes" id="UP000028058"/>
    </source>
</evidence>
<name>A0A3R7EXS4_9ACTN</name>
<accession>A0A3R7EXS4</accession>
<evidence type="ECO:0000313" key="2">
    <source>
        <dbReference type="EMBL" id="RKM98235.1"/>
    </source>
</evidence>
<keyword evidence="3" id="KW-1185">Reference proteome</keyword>
<gene>
    <name evidence="2" type="ORF">SFRA_006990</name>
</gene>
<dbReference type="RefSeq" id="WP_050364421.1">
    <property type="nucleotide sequence ID" value="NZ_CP134822.1"/>
</dbReference>
<evidence type="ECO:0000256" key="1">
    <source>
        <dbReference type="SAM" id="MobiDB-lite"/>
    </source>
</evidence>
<dbReference type="AlphaFoldDB" id="A0A3R7EXS4"/>
<protein>
    <submittedName>
        <fullName evidence="2">Uncharacterized protein</fullName>
    </submittedName>
</protein>
<comment type="caution">
    <text evidence="2">The sequence shown here is derived from an EMBL/GenBank/DDBJ whole genome shotgun (WGS) entry which is preliminary data.</text>
</comment>
<dbReference type="EMBL" id="JNAD02000002">
    <property type="protein sequence ID" value="RKM98235.1"/>
    <property type="molecule type" value="Genomic_DNA"/>
</dbReference>
<dbReference type="Proteomes" id="UP000028058">
    <property type="component" value="Unassembled WGS sequence"/>
</dbReference>
<feature type="region of interest" description="Disordered" evidence="1">
    <location>
        <begin position="109"/>
        <end position="134"/>
    </location>
</feature>
<dbReference type="OrthoDB" id="4245170at2"/>